<name>A0A3B7MWB4_9BACT</name>
<evidence type="ECO:0000313" key="6">
    <source>
        <dbReference type="EMBL" id="AXY77499.1"/>
    </source>
</evidence>
<feature type="transmembrane region" description="Helical" evidence="5">
    <location>
        <begin position="42"/>
        <end position="63"/>
    </location>
</feature>
<comment type="subcellular location">
    <subcellularLocation>
        <location evidence="1">Membrane</location>
        <topology evidence="1">Multi-pass membrane protein</topology>
    </subcellularLocation>
</comment>
<dbReference type="GO" id="GO:0016020">
    <property type="term" value="C:membrane"/>
    <property type="evidence" value="ECO:0007669"/>
    <property type="project" value="UniProtKB-SubCell"/>
</dbReference>
<evidence type="ECO:0000256" key="4">
    <source>
        <dbReference type="ARBA" id="ARBA00023136"/>
    </source>
</evidence>
<feature type="transmembrane region" description="Helical" evidence="5">
    <location>
        <begin position="270"/>
        <end position="291"/>
    </location>
</feature>
<dbReference type="Pfam" id="PF01040">
    <property type="entry name" value="UbiA"/>
    <property type="match status" value="1"/>
</dbReference>
<evidence type="ECO:0000256" key="5">
    <source>
        <dbReference type="SAM" id="Phobius"/>
    </source>
</evidence>
<gene>
    <name evidence="6" type="ORF">D3H65_27490</name>
</gene>
<keyword evidence="6" id="KW-0808">Transferase</keyword>
<organism evidence="6 7">
    <name type="scientific">Paraflavitalea soli</name>
    <dbReference type="NCBI Taxonomy" id="2315862"/>
    <lineage>
        <taxon>Bacteria</taxon>
        <taxon>Pseudomonadati</taxon>
        <taxon>Bacteroidota</taxon>
        <taxon>Chitinophagia</taxon>
        <taxon>Chitinophagales</taxon>
        <taxon>Chitinophagaceae</taxon>
        <taxon>Paraflavitalea</taxon>
    </lineage>
</organism>
<evidence type="ECO:0000313" key="7">
    <source>
        <dbReference type="Proteomes" id="UP000263900"/>
    </source>
</evidence>
<dbReference type="Proteomes" id="UP000263900">
    <property type="component" value="Chromosome"/>
</dbReference>
<feature type="transmembrane region" description="Helical" evidence="5">
    <location>
        <begin position="201"/>
        <end position="225"/>
    </location>
</feature>
<dbReference type="GO" id="GO:0016765">
    <property type="term" value="F:transferase activity, transferring alkyl or aryl (other than methyl) groups"/>
    <property type="evidence" value="ECO:0007669"/>
    <property type="project" value="InterPro"/>
</dbReference>
<dbReference type="EMBL" id="CP032157">
    <property type="protein sequence ID" value="AXY77499.1"/>
    <property type="molecule type" value="Genomic_DNA"/>
</dbReference>
<keyword evidence="7" id="KW-1185">Reference proteome</keyword>
<accession>A0A3B7MWB4</accession>
<feature type="transmembrane region" description="Helical" evidence="5">
    <location>
        <begin position="12"/>
        <end position="30"/>
    </location>
</feature>
<keyword evidence="3 5" id="KW-1133">Transmembrane helix</keyword>
<keyword evidence="2 5" id="KW-0812">Transmembrane</keyword>
<dbReference type="AlphaFoldDB" id="A0A3B7MWB4"/>
<sequence length="292" mass="32739">MSSHSLLQRSTIQLLRFHFSFFLLPVYLFALGQVPAIQASHALLIFFILHVLVYPASNGYNSYMDRDEGSIGGIKNPLQPTRQLFLVSVVMDVVAMLLSLFIGYLFTACIIAYILASRAYSYRGIRLKQYPLAGYLTVIIFQGAVTFFMVYHGCSVNKTTDVPLTGMIAASLLIGGFYPLTQVYQHEADKKDGVLTISAALGYRGTFIFTAIIYSLAMGLLAYLFYSTGEFVKFLVLATCMLPILVYFFKWAGGVWKDENVADFTHTMRMNLLASVCTNIAFLILLTWKLFE</sequence>
<evidence type="ECO:0000256" key="3">
    <source>
        <dbReference type="ARBA" id="ARBA00022989"/>
    </source>
</evidence>
<feature type="transmembrane region" description="Helical" evidence="5">
    <location>
        <begin position="162"/>
        <end position="180"/>
    </location>
</feature>
<dbReference type="InterPro" id="IPR000537">
    <property type="entry name" value="UbiA_prenyltransferase"/>
</dbReference>
<dbReference type="KEGG" id="pseg:D3H65_27490"/>
<keyword evidence="4 5" id="KW-0472">Membrane</keyword>
<feature type="transmembrane region" description="Helical" evidence="5">
    <location>
        <begin position="83"/>
        <end position="116"/>
    </location>
</feature>
<feature type="transmembrane region" description="Helical" evidence="5">
    <location>
        <begin position="132"/>
        <end position="150"/>
    </location>
</feature>
<protein>
    <submittedName>
        <fullName evidence="6">Prenyltransferase</fullName>
    </submittedName>
</protein>
<dbReference type="OrthoDB" id="665023at2"/>
<feature type="transmembrane region" description="Helical" evidence="5">
    <location>
        <begin position="231"/>
        <end position="249"/>
    </location>
</feature>
<reference evidence="6 7" key="1">
    <citation type="submission" date="2018-09" db="EMBL/GenBank/DDBJ databases">
        <title>Genome sequencing of strain 6GH32-13.</title>
        <authorList>
            <person name="Weon H.-Y."/>
            <person name="Heo J."/>
            <person name="Kwon S.-W."/>
        </authorList>
    </citation>
    <scope>NUCLEOTIDE SEQUENCE [LARGE SCALE GENOMIC DNA]</scope>
    <source>
        <strain evidence="6 7">5GH32-13</strain>
    </source>
</reference>
<evidence type="ECO:0000256" key="1">
    <source>
        <dbReference type="ARBA" id="ARBA00004141"/>
    </source>
</evidence>
<dbReference type="RefSeq" id="WP_119053375.1">
    <property type="nucleotide sequence ID" value="NZ_CP032157.1"/>
</dbReference>
<proteinExistence type="predicted"/>
<evidence type="ECO:0000256" key="2">
    <source>
        <dbReference type="ARBA" id="ARBA00022692"/>
    </source>
</evidence>